<sequence length="77" mass="9145">MLTSANKYVKRILRFIGAVIFEVSQQRGRLFRRTHPSVSSYIVHLCDFCCQSAYSGFTYIPWFWLPKKKNVHQFLEV</sequence>
<comment type="caution">
    <text evidence="1">The sequence shown here is derived from an EMBL/GenBank/DDBJ whole genome shotgun (WGS) entry which is preliminary data.</text>
</comment>
<name>A0AAU9N4A9_9ASTR</name>
<evidence type="ECO:0000313" key="2">
    <source>
        <dbReference type="Proteomes" id="UP001157418"/>
    </source>
</evidence>
<protein>
    <submittedName>
        <fullName evidence="1">Uncharacterized protein</fullName>
    </submittedName>
</protein>
<gene>
    <name evidence="1" type="ORF">LVIROSA_LOCUS19313</name>
</gene>
<evidence type="ECO:0000313" key="1">
    <source>
        <dbReference type="EMBL" id="CAH1432676.1"/>
    </source>
</evidence>
<reference evidence="1 2" key="1">
    <citation type="submission" date="2022-01" db="EMBL/GenBank/DDBJ databases">
        <authorList>
            <person name="Xiong W."/>
            <person name="Schranz E."/>
        </authorList>
    </citation>
    <scope>NUCLEOTIDE SEQUENCE [LARGE SCALE GENOMIC DNA]</scope>
</reference>
<organism evidence="1 2">
    <name type="scientific">Lactuca virosa</name>
    <dbReference type="NCBI Taxonomy" id="75947"/>
    <lineage>
        <taxon>Eukaryota</taxon>
        <taxon>Viridiplantae</taxon>
        <taxon>Streptophyta</taxon>
        <taxon>Embryophyta</taxon>
        <taxon>Tracheophyta</taxon>
        <taxon>Spermatophyta</taxon>
        <taxon>Magnoliopsida</taxon>
        <taxon>eudicotyledons</taxon>
        <taxon>Gunneridae</taxon>
        <taxon>Pentapetalae</taxon>
        <taxon>asterids</taxon>
        <taxon>campanulids</taxon>
        <taxon>Asterales</taxon>
        <taxon>Asteraceae</taxon>
        <taxon>Cichorioideae</taxon>
        <taxon>Cichorieae</taxon>
        <taxon>Lactucinae</taxon>
        <taxon>Lactuca</taxon>
    </lineage>
</organism>
<accession>A0AAU9N4A9</accession>
<proteinExistence type="predicted"/>
<dbReference type="EMBL" id="CAKMRJ010003334">
    <property type="protein sequence ID" value="CAH1432676.1"/>
    <property type="molecule type" value="Genomic_DNA"/>
</dbReference>
<dbReference type="AlphaFoldDB" id="A0AAU9N4A9"/>
<dbReference type="Proteomes" id="UP001157418">
    <property type="component" value="Unassembled WGS sequence"/>
</dbReference>
<keyword evidence="2" id="KW-1185">Reference proteome</keyword>